<dbReference type="SUPFAM" id="SSF55729">
    <property type="entry name" value="Acyl-CoA N-acyltransferases (Nat)"/>
    <property type="match status" value="1"/>
</dbReference>
<dbReference type="CDD" id="cd04301">
    <property type="entry name" value="NAT_SF"/>
    <property type="match status" value="1"/>
</dbReference>
<dbReference type="InterPro" id="IPR050769">
    <property type="entry name" value="NAT_camello-type"/>
</dbReference>
<evidence type="ECO:0000259" key="2">
    <source>
        <dbReference type="PROSITE" id="PS51186"/>
    </source>
</evidence>
<sequence length="159" mass="17911">MEISLHPVAASDAAWLIERHHVLYAQDEGFDDSFGALVAQIVTEFLATRIDGREQGWIAWRDGRRLGSIFVVQRDAQVAKLRLFLLEPEARGTGLAQRMLEQAFGFARAAGYAQIVLWTHESHRAAGRLYARNGFALVESEPQHSFGQDVVAQTWHRNL</sequence>
<gene>
    <name evidence="3" type="ORF">OKW52_16680</name>
</gene>
<dbReference type="PANTHER" id="PTHR13947:SF37">
    <property type="entry name" value="LD18367P"/>
    <property type="match status" value="1"/>
</dbReference>
<keyword evidence="1" id="KW-0808">Transferase</keyword>
<dbReference type="Pfam" id="PF00583">
    <property type="entry name" value="Acetyltransf_1"/>
    <property type="match status" value="1"/>
</dbReference>
<keyword evidence="4" id="KW-1185">Reference proteome</keyword>
<dbReference type="PANTHER" id="PTHR13947">
    <property type="entry name" value="GNAT FAMILY N-ACETYLTRANSFERASE"/>
    <property type="match status" value="1"/>
</dbReference>
<dbReference type="RefSeq" id="WP_264506715.1">
    <property type="nucleotide sequence ID" value="NZ_JAPDFL010000001.1"/>
</dbReference>
<evidence type="ECO:0000313" key="3">
    <source>
        <dbReference type="EMBL" id="MCW1933846.1"/>
    </source>
</evidence>
<protein>
    <submittedName>
        <fullName evidence="3">GNAT family N-acetyltransferase</fullName>
    </submittedName>
</protein>
<dbReference type="InterPro" id="IPR000182">
    <property type="entry name" value="GNAT_dom"/>
</dbReference>
<dbReference type="Gene3D" id="3.40.630.30">
    <property type="match status" value="1"/>
</dbReference>
<feature type="domain" description="N-acetyltransferase" evidence="2">
    <location>
        <begin position="3"/>
        <end position="159"/>
    </location>
</feature>
<dbReference type="PROSITE" id="PS51186">
    <property type="entry name" value="GNAT"/>
    <property type="match status" value="1"/>
</dbReference>
<dbReference type="EMBL" id="JAPDFL010000001">
    <property type="protein sequence ID" value="MCW1933846.1"/>
    <property type="molecule type" value="Genomic_DNA"/>
</dbReference>
<organism evidence="3 4">
    <name type="scientific">Pararhodobacter zhoushanensis</name>
    <dbReference type="NCBI Taxonomy" id="2479545"/>
    <lineage>
        <taxon>Bacteria</taxon>
        <taxon>Pseudomonadati</taxon>
        <taxon>Pseudomonadota</taxon>
        <taxon>Alphaproteobacteria</taxon>
        <taxon>Rhodobacterales</taxon>
        <taxon>Paracoccaceae</taxon>
        <taxon>Pararhodobacter</taxon>
    </lineage>
</organism>
<proteinExistence type="predicted"/>
<evidence type="ECO:0000313" key="4">
    <source>
        <dbReference type="Proteomes" id="UP001208938"/>
    </source>
</evidence>
<dbReference type="InterPro" id="IPR016181">
    <property type="entry name" value="Acyl_CoA_acyltransferase"/>
</dbReference>
<reference evidence="3 4" key="1">
    <citation type="submission" date="2022-10" db="EMBL/GenBank/DDBJ databases">
        <title>Pararhodobacter sp. nov., isolated from marine algae.</title>
        <authorList>
            <person name="Choi B.J."/>
            <person name="Kim J.M."/>
            <person name="Lee J.K."/>
            <person name="Choi D.G."/>
            <person name="Jeon C.O."/>
        </authorList>
    </citation>
    <scope>NUCLEOTIDE SEQUENCE [LARGE SCALE GENOMIC DNA]</scope>
    <source>
        <strain evidence="3 4">ZQ420</strain>
    </source>
</reference>
<evidence type="ECO:0000256" key="1">
    <source>
        <dbReference type="ARBA" id="ARBA00022679"/>
    </source>
</evidence>
<dbReference type="Proteomes" id="UP001208938">
    <property type="component" value="Unassembled WGS sequence"/>
</dbReference>
<name>A0ABT3H247_9RHOB</name>
<comment type="caution">
    <text evidence="3">The sequence shown here is derived from an EMBL/GenBank/DDBJ whole genome shotgun (WGS) entry which is preliminary data.</text>
</comment>
<accession>A0ABT3H247</accession>